<keyword evidence="3" id="KW-0489">Methyltransferase</keyword>
<dbReference type="GO" id="GO:0008983">
    <property type="term" value="F:protein-glutamate O-methyltransferase activity"/>
    <property type="evidence" value="ECO:0007669"/>
    <property type="project" value="UniProtKB-EC"/>
</dbReference>
<dbReference type="InterPro" id="IPR050903">
    <property type="entry name" value="Bact_Chemotaxis_MeTrfase"/>
</dbReference>
<dbReference type="InterPro" id="IPR022642">
    <property type="entry name" value="CheR_C"/>
</dbReference>
<dbReference type="InterPro" id="IPR022641">
    <property type="entry name" value="CheR_N"/>
</dbReference>
<dbReference type="SUPFAM" id="SSF53335">
    <property type="entry name" value="S-adenosyl-L-methionine-dependent methyltransferases"/>
    <property type="match status" value="1"/>
</dbReference>
<proteinExistence type="predicted"/>
<dbReference type="PIRSF" id="PIRSF000410">
    <property type="entry name" value="CheR"/>
    <property type="match status" value="1"/>
</dbReference>
<dbReference type="SMART" id="SM00138">
    <property type="entry name" value="MeTrc"/>
    <property type="match status" value="1"/>
</dbReference>
<comment type="catalytic activity">
    <reaction evidence="1">
        <text>L-glutamyl-[protein] + S-adenosyl-L-methionine = [protein]-L-glutamate 5-O-methyl ester + S-adenosyl-L-homocysteine</text>
        <dbReference type="Rhea" id="RHEA:24452"/>
        <dbReference type="Rhea" id="RHEA-COMP:10208"/>
        <dbReference type="Rhea" id="RHEA-COMP:10311"/>
        <dbReference type="ChEBI" id="CHEBI:29973"/>
        <dbReference type="ChEBI" id="CHEBI:57856"/>
        <dbReference type="ChEBI" id="CHEBI:59789"/>
        <dbReference type="ChEBI" id="CHEBI:82795"/>
        <dbReference type="EC" id="2.1.1.80"/>
    </reaction>
</comment>
<evidence type="ECO:0000256" key="3">
    <source>
        <dbReference type="ARBA" id="ARBA00022603"/>
    </source>
</evidence>
<organism evidence="7">
    <name type="scientific">marine sediment metagenome</name>
    <dbReference type="NCBI Taxonomy" id="412755"/>
    <lineage>
        <taxon>unclassified sequences</taxon>
        <taxon>metagenomes</taxon>
        <taxon>ecological metagenomes</taxon>
    </lineage>
</organism>
<dbReference type="PANTHER" id="PTHR24422">
    <property type="entry name" value="CHEMOTAXIS PROTEIN METHYLTRANSFERASE"/>
    <property type="match status" value="1"/>
</dbReference>
<dbReference type="Gene3D" id="3.40.50.150">
    <property type="entry name" value="Vaccinia Virus protein VP39"/>
    <property type="match status" value="1"/>
</dbReference>
<protein>
    <recommendedName>
        <fullName evidence="2">protein-glutamate O-methyltransferase</fullName>
        <ecNumber evidence="2">2.1.1.80</ecNumber>
    </recommendedName>
</protein>
<dbReference type="InterPro" id="IPR026024">
    <property type="entry name" value="Chemotaxis_MeTrfase_CheR"/>
</dbReference>
<evidence type="ECO:0000256" key="1">
    <source>
        <dbReference type="ARBA" id="ARBA00001541"/>
    </source>
</evidence>
<comment type="caution">
    <text evidence="7">The sequence shown here is derived from an EMBL/GenBank/DDBJ whole genome shotgun (WGS) entry which is preliminary data.</text>
</comment>
<keyword evidence="4" id="KW-0808">Transferase</keyword>
<dbReference type="AlphaFoldDB" id="X1HZF2"/>
<dbReference type="Gene3D" id="1.10.155.10">
    <property type="entry name" value="Chemotaxis receptor methyltransferase CheR, N-terminal domain"/>
    <property type="match status" value="1"/>
</dbReference>
<dbReference type="PRINTS" id="PR00996">
    <property type="entry name" value="CHERMTFRASE"/>
</dbReference>
<dbReference type="PANTHER" id="PTHR24422:SF26">
    <property type="entry name" value="CHEMOTAXIS PROTEIN METHYLTRANSFERASE"/>
    <property type="match status" value="1"/>
</dbReference>
<keyword evidence="5" id="KW-0949">S-adenosyl-L-methionine</keyword>
<dbReference type="SUPFAM" id="SSF47757">
    <property type="entry name" value="Chemotaxis receptor methyltransferase CheR, N-terminal domain"/>
    <property type="match status" value="1"/>
</dbReference>
<name>X1HZF2_9ZZZZ</name>
<gene>
    <name evidence="7" type="ORF">S03H2_31744</name>
</gene>
<dbReference type="InterPro" id="IPR036804">
    <property type="entry name" value="CheR_N_sf"/>
</dbReference>
<dbReference type="InterPro" id="IPR000780">
    <property type="entry name" value="CheR_MeTrfase"/>
</dbReference>
<dbReference type="EMBL" id="BARU01019267">
    <property type="protein sequence ID" value="GAH50688.1"/>
    <property type="molecule type" value="Genomic_DNA"/>
</dbReference>
<dbReference type="GO" id="GO:0032259">
    <property type="term" value="P:methylation"/>
    <property type="evidence" value="ECO:0007669"/>
    <property type="project" value="UniProtKB-KW"/>
</dbReference>
<feature type="non-terminal residue" evidence="7">
    <location>
        <position position="272"/>
    </location>
</feature>
<evidence type="ECO:0000256" key="2">
    <source>
        <dbReference type="ARBA" id="ARBA00012534"/>
    </source>
</evidence>
<evidence type="ECO:0000256" key="4">
    <source>
        <dbReference type="ARBA" id="ARBA00022679"/>
    </source>
</evidence>
<dbReference type="Pfam" id="PF01739">
    <property type="entry name" value="CheR"/>
    <property type="match status" value="1"/>
</dbReference>
<dbReference type="Pfam" id="PF03705">
    <property type="entry name" value="CheR_N"/>
    <property type="match status" value="1"/>
</dbReference>
<accession>X1HZF2</accession>
<dbReference type="CDD" id="cd02440">
    <property type="entry name" value="AdoMet_MTases"/>
    <property type="match status" value="1"/>
</dbReference>
<evidence type="ECO:0000259" key="6">
    <source>
        <dbReference type="PROSITE" id="PS50123"/>
    </source>
</evidence>
<dbReference type="EC" id="2.1.1.80" evidence="2"/>
<evidence type="ECO:0000256" key="5">
    <source>
        <dbReference type="ARBA" id="ARBA00022691"/>
    </source>
</evidence>
<sequence length="272" mass="32097">MNNIYKAKMSTVDFNNLSNFIFTEYGIKMPKEKKIMLQGRLLKRLRALNMTKFSDYVDYVFSEEGQENEVIHMIDVVSTNKTDFFREAVHFDFLNQQILPEYVENYSFGKQMKIWSAGCSSGEEPYTIAITLYEFKKNHPAFDFHIHGTDVSSRILESAALAIYKEDTIEKIPVKIKKKYFLRSKNRDNKTVRVIKQLRDKVSFSLLNFMDNNYYVQKTFDVIFCRNVLIYFELETQESVINKLCRYLKDGGYFFLGHSETIIDKKVPLKQL</sequence>
<reference evidence="7" key="1">
    <citation type="journal article" date="2014" name="Front. Microbiol.">
        <title>High frequency of phylogenetically diverse reductive dehalogenase-homologous genes in deep subseafloor sedimentary metagenomes.</title>
        <authorList>
            <person name="Kawai M."/>
            <person name="Futagami T."/>
            <person name="Toyoda A."/>
            <person name="Takaki Y."/>
            <person name="Nishi S."/>
            <person name="Hori S."/>
            <person name="Arai W."/>
            <person name="Tsubouchi T."/>
            <person name="Morono Y."/>
            <person name="Uchiyama I."/>
            <person name="Ito T."/>
            <person name="Fujiyama A."/>
            <person name="Inagaki F."/>
            <person name="Takami H."/>
        </authorList>
    </citation>
    <scope>NUCLEOTIDE SEQUENCE</scope>
    <source>
        <strain evidence="7">Expedition CK06-06</strain>
    </source>
</reference>
<dbReference type="PROSITE" id="PS50123">
    <property type="entry name" value="CHER"/>
    <property type="match status" value="1"/>
</dbReference>
<feature type="domain" description="CheR-type methyltransferase" evidence="6">
    <location>
        <begin position="2"/>
        <end position="272"/>
    </location>
</feature>
<dbReference type="InterPro" id="IPR029063">
    <property type="entry name" value="SAM-dependent_MTases_sf"/>
</dbReference>
<evidence type="ECO:0000313" key="7">
    <source>
        <dbReference type="EMBL" id="GAH50688.1"/>
    </source>
</evidence>